<dbReference type="GO" id="GO:0006152">
    <property type="term" value="P:purine nucleoside catabolic process"/>
    <property type="evidence" value="ECO:0007669"/>
    <property type="project" value="TreeGrafter"/>
</dbReference>
<dbReference type="InterPro" id="IPR036452">
    <property type="entry name" value="Ribo_hydro-like"/>
</dbReference>
<reference evidence="4" key="1">
    <citation type="submission" date="2020-10" db="EMBL/GenBank/DDBJ databases">
        <authorList>
            <person name="Gilroy R."/>
        </authorList>
    </citation>
    <scope>NUCLEOTIDE SEQUENCE</scope>
    <source>
        <strain evidence="4">CHK195-4489</strain>
    </source>
</reference>
<dbReference type="PANTHER" id="PTHR12304">
    <property type="entry name" value="INOSINE-URIDINE PREFERRING NUCLEOSIDE HYDROLASE"/>
    <property type="match status" value="1"/>
</dbReference>
<comment type="caution">
    <text evidence="4">The sequence shown here is derived from an EMBL/GenBank/DDBJ whole genome shotgun (WGS) entry which is preliminary data.</text>
</comment>
<dbReference type="InterPro" id="IPR011009">
    <property type="entry name" value="Kinase-like_dom_sf"/>
</dbReference>
<sequence>MKKVLLDTDIGGDIDDAICLAYLLKEPQCELVGITTVCGESEKRAAVADAICRTAGKRIPIVAGLDSTMQPVPVYPTPDGADALQFWQHNTYEKADAPAFLYQKIKEHPYEIVLIGIGNMTNIATLFCTYPDAAKLLKGLYVMNGYFDEAPLPEPYYNWNSWADPLASKIVFSSQAAVHRAIPLEVTDKLTIEAKQAALLFNSDTDLMKSVFSFGNAWLESSEKLTLHDPLAAVSVFHPEICQFERGIVQVETRLESNMGGTSFIPSQKGNVEIARTVDREKFYRILSAALCNERQKDKQRIVPPLVVSRAKSVGAIGEAWLANLDRLVSELEKMWRISVGDTLSGGTHAFVANADGEDGEKYVLKIDMPENFGGDFQNSIDALKLADGHGCVKLYAYDLERKACLLERLGKPINQLGYPVYAQLQIICSILQKVWESPVTNNRLKSGKESVAWFRRFIGEAWKRLKYPCSQSVIEQAFCYLQAREEALKPDEFVLLHGDAHGGNTLKDSSGEGFKLIDPDGIVYEKAYDLGVLMREWIDEYEQEPIKKGKERCRELHNLTGVSEQAIWEWGYLQTISTAFVLLQAGQKETGEQMLRLSEAWSRQESG</sequence>
<dbReference type="Pfam" id="PF01156">
    <property type="entry name" value="IU_nuc_hydro"/>
    <property type="match status" value="1"/>
</dbReference>
<keyword evidence="1 4" id="KW-0378">Hydrolase</keyword>
<proteinExistence type="predicted"/>
<dbReference type="Gene3D" id="1.10.510.10">
    <property type="entry name" value="Transferase(Phosphotransferase) domain 1"/>
    <property type="match status" value="1"/>
</dbReference>
<dbReference type="GO" id="GO:0005829">
    <property type="term" value="C:cytosol"/>
    <property type="evidence" value="ECO:0007669"/>
    <property type="project" value="TreeGrafter"/>
</dbReference>
<dbReference type="InterPro" id="IPR023186">
    <property type="entry name" value="IUNH"/>
</dbReference>
<dbReference type="GO" id="GO:0016773">
    <property type="term" value="F:phosphotransferase activity, alcohol group as acceptor"/>
    <property type="evidence" value="ECO:0007669"/>
    <property type="project" value="InterPro"/>
</dbReference>
<evidence type="ECO:0000259" key="3">
    <source>
        <dbReference type="Pfam" id="PF01156"/>
    </source>
</evidence>
<dbReference type="SUPFAM" id="SSF56112">
    <property type="entry name" value="Protein kinase-like (PK-like)"/>
    <property type="match status" value="1"/>
</dbReference>
<evidence type="ECO:0000256" key="1">
    <source>
        <dbReference type="ARBA" id="ARBA00022801"/>
    </source>
</evidence>
<name>A0A9D1LBP2_9CLOT</name>
<dbReference type="GO" id="GO:0019748">
    <property type="term" value="P:secondary metabolic process"/>
    <property type="evidence" value="ECO:0007669"/>
    <property type="project" value="InterPro"/>
</dbReference>
<dbReference type="GO" id="GO:0008477">
    <property type="term" value="F:purine nucleosidase activity"/>
    <property type="evidence" value="ECO:0007669"/>
    <property type="project" value="TreeGrafter"/>
</dbReference>
<dbReference type="SUPFAM" id="SSF53590">
    <property type="entry name" value="Nucleoside hydrolase"/>
    <property type="match status" value="1"/>
</dbReference>
<evidence type="ECO:0000256" key="2">
    <source>
        <dbReference type="ARBA" id="ARBA00023295"/>
    </source>
</evidence>
<dbReference type="Gene3D" id="3.90.245.10">
    <property type="entry name" value="Ribonucleoside hydrolase-like"/>
    <property type="match status" value="1"/>
</dbReference>
<accession>A0A9D1LBP2</accession>
<dbReference type="Pfam" id="PF04655">
    <property type="entry name" value="APH_6_hur"/>
    <property type="match status" value="1"/>
</dbReference>
<organism evidence="4 5">
    <name type="scientific">Candidatus Egerieisoma faecipullorum</name>
    <dbReference type="NCBI Taxonomy" id="2840963"/>
    <lineage>
        <taxon>Bacteria</taxon>
        <taxon>Bacillati</taxon>
        <taxon>Bacillota</taxon>
        <taxon>Clostridia</taxon>
        <taxon>Eubacteriales</taxon>
        <taxon>Clostridiaceae</taxon>
        <taxon>Clostridiaceae incertae sedis</taxon>
        <taxon>Candidatus Egerieisoma</taxon>
    </lineage>
</organism>
<evidence type="ECO:0000313" key="4">
    <source>
        <dbReference type="EMBL" id="HIU30428.1"/>
    </source>
</evidence>
<dbReference type="InterPro" id="IPR001910">
    <property type="entry name" value="Inosine/uridine_hydrolase_dom"/>
</dbReference>
<dbReference type="Proteomes" id="UP000824089">
    <property type="component" value="Unassembled WGS sequence"/>
</dbReference>
<dbReference type="EMBL" id="DVMM01000202">
    <property type="protein sequence ID" value="HIU30428.1"/>
    <property type="molecule type" value="Genomic_DNA"/>
</dbReference>
<reference evidence="4" key="2">
    <citation type="journal article" date="2021" name="PeerJ">
        <title>Extensive microbial diversity within the chicken gut microbiome revealed by metagenomics and culture.</title>
        <authorList>
            <person name="Gilroy R."/>
            <person name="Ravi A."/>
            <person name="Getino M."/>
            <person name="Pursley I."/>
            <person name="Horton D.L."/>
            <person name="Alikhan N.F."/>
            <person name="Baker D."/>
            <person name="Gharbi K."/>
            <person name="Hall N."/>
            <person name="Watson M."/>
            <person name="Adriaenssens E.M."/>
            <person name="Foster-Nyarko E."/>
            <person name="Jarju S."/>
            <person name="Secka A."/>
            <person name="Antonio M."/>
            <person name="Oren A."/>
            <person name="Chaudhuri R.R."/>
            <person name="La Ragione R."/>
            <person name="Hildebrand F."/>
            <person name="Pallen M.J."/>
        </authorList>
    </citation>
    <scope>NUCLEOTIDE SEQUENCE</scope>
    <source>
        <strain evidence="4">CHK195-4489</strain>
    </source>
</reference>
<dbReference type="InterPro" id="IPR006748">
    <property type="entry name" value="NH2Glyco/OHUrea_AB-resist_kin"/>
</dbReference>
<feature type="domain" description="Inosine/uridine-preferring nucleoside hydrolase" evidence="3">
    <location>
        <begin position="4"/>
        <end position="284"/>
    </location>
</feature>
<dbReference type="AlphaFoldDB" id="A0A9D1LBP2"/>
<dbReference type="PANTHER" id="PTHR12304:SF4">
    <property type="entry name" value="URIDINE NUCLEOSIDASE"/>
    <property type="match status" value="1"/>
</dbReference>
<evidence type="ECO:0000313" key="5">
    <source>
        <dbReference type="Proteomes" id="UP000824089"/>
    </source>
</evidence>
<gene>
    <name evidence="4" type="ORF">IAD50_09070</name>
</gene>
<keyword evidence="2" id="KW-0326">Glycosidase</keyword>
<protein>
    <submittedName>
        <fullName evidence="4">Nucleoside hydrolase</fullName>
    </submittedName>
</protein>